<reference evidence="10 11" key="1">
    <citation type="journal article" date="2018" name="Front. Microbiol.">
        <title>Genome-Wide Analysis of Corynespora cassiicola Leaf Fall Disease Putative Effectors.</title>
        <authorList>
            <person name="Lopez D."/>
            <person name="Ribeiro S."/>
            <person name="Label P."/>
            <person name="Fumanal B."/>
            <person name="Venisse J.S."/>
            <person name="Kohler A."/>
            <person name="de Oliveira R.R."/>
            <person name="Labutti K."/>
            <person name="Lipzen A."/>
            <person name="Lail K."/>
            <person name="Bauer D."/>
            <person name="Ohm R.A."/>
            <person name="Barry K.W."/>
            <person name="Spatafora J."/>
            <person name="Grigoriev I.V."/>
            <person name="Martin F.M."/>
            <person name="Pujade-Renaud V."/>
        </authorList>
    </citation>
    <scope>NUCLEOTIDE SEQUENCE [LARGE SCALE GENOMIC DNA]</scope>
    <source>
        <strain evidence="10 11">Philippines</strain>
    </source>
</reference>
<keyword evidence="4 8" id="KW-1133">Transmembrane helix</keyword>
<comment type="subcellular location">
    <subcellularLocation>
        <location evidence="1">Membrane</location>
        <topology evidence="1">Multi-pass membrane protein</topology>
    </subcellularLocation>
</comment>
<protein>
    <submittedName>
        <fullName evidence="10">MFS allantoate transporter-like protein</fullName>
    </submittedName>
</protein>
<keyword evidence="11" id="KW-1185">Reference proteome</keyword>
<evidence type="ECO:0000256" key="6">
    <source>
        <dbReference type="ARBA" id="ARBA00037968"/>
    </source>
</evidence>
<feature type="transmembrane region" description="Helical" evidence="8">
    <location>
        <begin position="382"/>
        <end position="401"/>
    </location>
</feature>
<dbReference type="Pfam" id="PF07690">
    <property type="entry name" value="MFS_1"/>
    <property type="match status" value="1"/>
</dbReference>
<feature type="transmembrane region" description="Helical" evidence="8">
    <location>
        <begin position="220"/>
        <end position="240"/>
    </location>
</feature>
<feature type="compositionally biased region" description="Basic and acidic residues" evidence="7">
    <location>
        <begin position="8"/>
        <end position="20"/>
    </location>
</feature>
<feature type="transmembrane region" description="Helical" evidence="8">
    <location>
        <begin position="156"/>
        <end position="177"/>
    </location>
</feature>
<feature type="region of interest" description="Disordered" evidence="7">
    <location>
        <begin position="503"/>
        <end position="522"/>
    </location>
</feature>
<dbReference type="Gene3D" id="1.20.1250.20">
    <property type="entry name" value="MFS general substrate transporter like domains"/>
    <property type="match status" value="2"/>
</dbReference>
<keyword evidence="3 8" id="KW-0812">Transmembrane</keyword>
<feature type="compositionally biased region" description="Basic and acidic residues" evidence="7">
    <location>
        <begin position="512"/>
        <end position="522"/>
    </location>
</feature>
<dbReference type="SUPFAM" id="SSF103473">
    <property type="entry name" value="MFS general substrate transporter"/>
    <property type="match status" value="1"/>
</dbReference>
<dbReference type="InterPro" id="IPR036259">
    <property type="entry name" value="MFS_trans_sf"/>
</dbReference>
<feature type="transmembrane region" description="Helical" evidence="8">
    <location>
        <begin position="189"/>
        <end position="208"/>
    </location>
</feature>
<dbReference type="Proteomes" id="UP000240883">
    <property type="component" value="Unassembled WGS sequence"/>
</dbReference>
<feature type="transmembrane region" description="Helical" evidence="8">
    <location>
        <begin position="445"/>
        <end position="468"/>
    </location>
</feature>
<feature type="region of interest" description="Disordered" evidence="7">
    <location>
        <begin position="1"/>
        <end position="22"/>
    </location>
</feature>
<evidence type="ECO:0000256" key="5">
    <source>
        <dbReference type="ARBA" id="ARBA00023136"/>
    </source>
</evidence>
<accession>A0A2T2P9K1</accession>
<evidence type="ECO:0000259" key="9">
    <source>
        <dbReference type="PROSITE" id="PS50850"/>
    </source>
</evidence>
<gene>
    <name evidence="10" type="ORF">BS50DRAFT_670736</name>
</gene>
<feature type="transmembrane region" description="Helical" evidence="8">
    <location>
        <begin position="289"/>
        <end position="312"/>
    </location>
</feature>
<keyword evidence="2" id="KW-0813">Transport</keyword>
<evidence type="ECO:0000256" key="7">
    <source>
        <dbReference type="SAM" id="MobiDB-lite"/>
    </source>
</evidence>
<dbReference type="FunFam" id="1.20.1250.20:FF:000064">
    <property type="entry name" value="MFS allantoate transporter"/>
    <property type="match status" value="1"/>
</dbReference>
<evidence type="ECO:0000256" key="3">
    <source>
        <dbReference type="ARBA" id="ARBA00022692"/>
    </source>
</evidence>
<feature type="domain" description="Major facilitator superfamily (MFS) profile" evidence="9">
    <location>
        <begin position="60"/>
        <end position="474"/>
    </location>
</feature>
<feature type="transmembrane region" description="Helical" evidence="8">
    <location>
        <begin position="324"/>
        <end position="345"/>
    </location>
</feature>
<dbReference type="InterPro" id="IPR020846">
    <property type="entry name" value="MFS_dom"/>
</dbReference>
<feature type="transmembrane region" description="Helical" evidence="8">
    <location>
        <begin position="352"/>
        <end position="370"/>
    </location>
</feature>
<keyword evidence="5 8" id="KW-0472">Membrane</keyword>
<dbReference type="GO" id="GO:0016020">
    <property type="term" value="C:membrane"/>
    <property type="evidence" value="ECO:0007669"/>
    <property type="project" value="UniProtKB-SubCell"/>
</dbReference>
<evidence type="ECO:0000256" key="4">
    <source>
        <dbReference type="ARBA" id="ARBA00022989"/>
    </source>
</evidence>
<proteinExistence type="inferred from homology"/>
<sequence length="538" mass="59760">MATNTPADGKDAITHVEEPTRAPANRTAEKAAEFLAAHSEDTFFSYEEEKAVLRRIDLRVLPLILGAYFFQQLDKSSLSYVSIFGIQEDAKLVGKQYSWLGSILYLAQLVMQPLAAFILVKLPTGKVIAAAIFLWGSSLAIMSACKDFKSLMALRFLLGSFEAMIAPSCVAVTTMWWRRSEQTLRTAYWNAMNGVTFIVGSLFTYGLGHIESDAMYKYQIIFLFCGLLTVAYSIIVLIFMPDSPMTAKYLHEREKVIAVERLRANQMGIQSGHWRWEQVIETAIDLKTWCWFILIIAISIASGGISTFGNLIVKDFGYTNFQAILFNIPFGAIQIVAIIGSSWIATRWKRKGLAIALVAMLPTLGTILMLTVPRRHKGVLLFGYYLVSCLAAITPIIYTWHAQNTAGDTKKKCTSAVVFIGMCTGNVIGPLLYSTNDAPLYRPGLISNLVMFVLVAVLALLIPVYLAFLNRKHAKRREDMGKSAVVVDESMVGKERIGEAKGAELESGDADADGRARANDHGFDDMTDMQNEDFIYVY</sequence>
<feature type="transmembrane region" description="Helical" evidence="8">
    <location>
        <begin position="413"/>
        <end position="433"/>
    </location>
</feature>
<dbReference type="GO" id="GO:0022857">
    <property type="term" value="F:transmembrane transporter activity"/>
    <property type="evidence" value="ECO:0007669"/>
    <property type="project" value="InterPro"/>
</dbReference>
<evidence type="ECO:0000256" key="2">
    <source>
        <dbReference type="ARBA" id="ARBA00022448"/>
    </source>
</evidence>
<dbReference type="AlphaFoldDB" id="A0A2T2P9K1"/>
<organism evidence="10 11">
    <name type="scientific">Corynespora cassiicola Philippines</name>
    <dbReference type="NCBI Taxonomy" id="1448308"/>
    <lineage>
        <taxon>Eukaryota</taxon>
        <taxon>Fungi</taxon>
        <taxon>Dikarya</taxon>
        <taxon>Ascomycota</taxon>
        <taxon>Pezizomycotina</taxon>
        <taxon>Dothideomycetes</taxon>
        <taxon>Pleosporomycetidae</taxon>
        <taxon>Pleosporales</taxon>
        <taxon>Corynesporascaceae</taxon>
        <taxon>Corynespora</taxon>
    </lineage>
</organism>
<evidence type="ECO:0000256" key="1">
    <source>
        <dbReference type="ARBA" id="ARBA00004141"/>
    </source>
</evidence>
<evidence type="ECO:0000313" key="11">
    <source>
        <dbReference type="Proteomes" id="UP000240883"/>
    </source>
</evidence>
<name>A0A2T2P9K1_CORCC</name>
<dbReference type="PROSITE" id="PS50850">
    <property type="entry name" value="MFS"/>
    <property type="match status" value="1"/>
</dbReference>
<evidence type="ECO:0000313" key="10">
    <source>
        <dbReference type="EMBL" id="PSN74317.1"/>
    </source>
</evidence>
<dbReference type="EMBL" id="KZ678128">
    <property type="protein sequence ID" value="PSN74317.1"/>
    <property type="molecule type" value="Genomic_DNA"/>
</dbReference>
<dbReference type="OrthoDB" id="4454541at2759"/>
<comment type="similarity">
    <text evidence="6">Belongs to the major facilitator superfamily. Allantoate permease family.</text>
</comment>
<dbReference type="InterPro" id="IPR011701">
    <property type="entry name" value="MFS"/>
</dbReference>
<evidence type="ECO:0000256" key="8">
    <source>
        <dbReference type="SAM" id="Phobius"/>
    </source>
</evidence>
<dbReference type="PANTHER" id="PTHR43791">
    <property type="entry name" value="PERMEASE-RELATED"/>
    <property type="match status" value="1"/>
</dbReference>
<dbReference type="PANTHER" id="PTHR43791:SF73">
    <property type="entry name" value="TRANSPORTER, PUTATIVE-RELATED"/>
    <property type="match status" value="1"/>
</dbReference>